<dbReference type="CDD" id="cd02201">
    <property type="entry name" value="FtsZ_type1"/>
    <property type="match status" value="1"/>
</dbReference>
<sequence length="455" mass="48376">MALHFKAPENIVLKPVITVFGVGGAGGNAVNNMVLAKLQGANFVVANTDAQSLEHSLCDNKIQLGVAITKGLGAGASPEIGALAAEESANEIKGYLEGSNMVFITAGMGGGTGTGASPVVAKIAKELGILTVGVVTKPFHFEGKHRIRTAEQGLLDLQKFVDTLIVIPNQNLFRIANESTTFADAFKMADDVLHAGVRGVTDLMIMPGLINLDFADIRTVMSEMGKAMMGTGESSGEDRAVKAAEAAISNPLLDHNSMRGARGVLINITGGTDMTLFEVDSAANRIREEVGDSDANIIFGSTFNPELNGVIRVSVVATGIDADHSISSKSQPIELIASTTTSSEQMDSQSNSIETTILEEIPDFAQYTGEKPSLVDSETQHLNLSVQATSIDMLNQQTISSNDAKSSLLSRMWNSLRSNTTQTQEQIKKPTPPILQKDNVEVDIHDIPTFLRKPK</sequence>
<feature type="binding site" evidence="8">
    <location>
        <position position="142"/>
    </location>
    <ligand>
        <name>GTP</name>
        <dbReference type="ChEBI" id="CHEBI:37565"/>
    </ligand>
</feature>
<dbReference type="GO" id="GO:0005737">
    <property type="term" value="C:cytoplasm"/>
    <property type="evidence" value="ECO:0007669"/>
    <property type="project" value="UniProtKB-SubCell"/>
</dbReference>
<dbReference type="EMBL" id="AP029170">
    <property type="protein sequence ID" value="BFD45620.1"/>
    <property type="molecule type" value="Genomic_DNA"/>
</dbReference>
<comment type="function">
    <text evidence="8 10">Essential cell division protein that forms a contractile ring structure (Z ring) at the future cell division site. The regulation of the ring assembly controls the timing and the location of cell division. One of the functions of the FtsZ ring is to recruit other cell division proteins to the septum to produce a new cell wall between the dividing cells. Binds GTP and shows GTPase activity.</text>
</comment>
<dbReference type="GO" id="GO:0000917">
    <property type="term" value="P:division septum assembly"/>
    <property type="evidence" value="ECO:0007669"/>
    <property type="project" value="UniProtKB-KW"/>
</dbReference>
<evidence type="ECO:0000256" key="10">
    <source>
        <dbReference type="RuleBase" id="RU000631"/>
    </source>
</evidence>
<evidence type="ECO:0000256" key="7">
    <source>
        <dbReference type="ARBA" id="ARBA00023306"/>
    </source>
</evidence>
<evidence type="ECO:0000256" key="5">
    <source>
        <dbReference type="ARBA" id="ARBA00023134"/>
    </source>
</evidence>
<gene>
    <name evidence="8 13" type="primary">ftsZ</name>
    <name evidence="13" type="ORF">DMENIID0002_02660</name>
</gene>
<dbReference type="PROSITE" id="PS01134">
    <property type="entry name" value="FTSZ_1"/>
    <property type="match status" value="1"/>
</dbReference>
<proteinExistence type="inferred from homology"/>
<keyword evidence="7 8" id="KW-0131">Cell cycle</keyword>
<evidence type="ECO:0000313" key="13">
    <source>
        <dbReference type="EMBL" id="BFD45620.1"/>
    </source>
</evidence>
<dbReference type="Gene3D" id="3.30.1330.20">
    <property type="entry name" value="Tubulin/FtsZ, C-terminal domain"/>
    <property type="match status" value="1"/>
</dbReference>
<dbReference type="InterPro" id="IPR018316">
    <property type="entry name" value="Tubulin/FtsZ_2-layer-sand-dom"/>
</dbReference>
<organism evidence="13">
    <name type="scientific">Candidatus Tisiphia endosymbiont of Sergentomyia squamirostris</name>
    <dbReference type="NCBI Taxonomy" id="3113639"/>
    <lineage>
        <taxon>Bacteria</taxon>
        <taxon>Pseudomonadati</taxon>
        <taxon>Pseudomonadota</taxon>
        <taxon>Alphaproteobacteria</taxon>
        <taxon>Rickettsiales</taxon>
        <taxon>Rickettsiaceae</taxon>
        <taxon>Rickettsieae</taxon>
        <taxon>Candidatus Tisiphia</taxon>
    </lineage>
</organism>
<dbReference type="SMART" id="SM00864">
    <property type="entry name" value="Tubulin"/>
    <property type="match status" value="1"/>
</dbReference>
<feature type="binding site" evidence="8">
    <location>
        <position position="190"/>
    </location>
    <ligand>
        <name>GTP</name>
        <dbReference type="ChEBI" id="CHEBI:37565"/>
    </ligand>
</feature>
<evidence type="ECO:0000256" key="2">
    <source>
        <dbReference type="ARBA" id="ARBA00022490"/>
    </source>
</evidence>
<dbReference type="GO" id="GO:0003924">
    <property type="term" value="F:GTPase activity"/>
    <property type="evidence" value="ECO:0007669"/>
    <property type="project" value="UniProtKB-UniRule"/>
</dbReference>
<evidence type="ECO:0000259" key="11">
    <source>
        <dbReference type="SMART" id="SM00864"/>
    </source>
</evidence>
<dbReference type="InterPro" id="IPR036525">
    <property type="entry name" value="Tubulin/FtsZ_GTPase_sf"/>
</dbReference>
<dbReference type="GO" id="GO:0051258">
    <property type="term" value="P:protein polymerization"/>
    <property type="evidence" value="ECO:0007669"/>
    <property type="project" value="UniProtKB-UniRule"/>
</dbReference>
<evidence type="ECO:0000256" key="9">
    <source>
        <dbReference type="NCBIfam" id="TIGR00065"/>
    </source>
</evidence>
<dbReference type="InterPro" id="IPR020805">
    <property type="entry name" value="Cell_div_FtsZ_CS"/>
</dbReference>
<comment type="subunit">
    <text evidence="8">Homodimer. Polymerizes to form a dynamic ring structure in a strictly GTP-dependent manner. Interacts directly with several other division proteins.</text>
</comment>
<dbReference type="PANTHER" id="PTHR30314:SF3">
    <property type="entry name" value="MITOCHONDRIAL DIVISION PROTEIN FSZA"/>
    <property type="match status" value="1"/>
</dbReference>
<keyword evidence="6 8" id="KW-0717">Septation</keyword>
<dbReference type="SMART" id="SM00865">
    <property type="entry name" value="Tubulin_C"/>
    <property type="match status" value="1"/>
</dbReference>
<dbReference type="FunFam" id="3.40.50.1440:FF:000001">
    <property type="entry name" value="Cell division protein FtsZ"/>
    <property type="match status" value="1"/>
</dbReference>
<dbReference type="SUPFAM" id="SSF52490">
    <property type="entry name" value="Tubulin nucleotide-binding domain-like"/>
    <property type="match status" value="1"/>
</dbReference>
<dbReference type="Pfam" id="PF00091">
    <property type="entry name" value="Tubulin"/>
    <property type="match status" value="1"/>
</dbReference>
<keyword evidence="3 8" id="KW-0132">Cell division</keyword>
<protein>
    <recommendedName>
        <fullName evidence="8 9">Cell division protein FtsZ</fullName>
    </recommendedName>
</protein>
<dbReference type="InterPro" id="IPR024757">
    <property type="entry name" value="FtsZ_C"/>
</dbReference>
<dbReference type="InterPro" id="IPR037103">
    <property type="entry name" value="Tubulin/FtsZ-like_C"/>
</dbReference>
<dbReference type="InterPro" id="IPR000158">
    <property type="entry name" value="Cell_div_FtsZ"/>
</dbReference>
<dbReference type="GO" id="GO:0005525">
    <property type="term" value="F:GTP binding"/>
    <property type="evidence" value="ECO:0007669"/>
    <property type="project" value="UniProtKB-UniRule"/>
</dbReference>
<feature type="domain" description="Tubulin/FtsZ GTPase" evidence="11">
    <location>
        <begin position="16"/>
        <end position="208"/>
    </location>
</feature>
<evidence type="ECO:0000256" key="6">
    <source>
        <dbReference type="ARBA" id="ARBA00023210"/>
    </source>
</evidence>
<dbReference type="HAMAP" id="MF_00909">
    <property type="entry name" value="FtsZ"/>
    <property type="match status" value="1"/>
</dbReference>
<dbReference type="InterPro" id="IPR003008">
    <property type="entry name" value="Tubulin_FtsZ_GTPase"/>
</dbReference>
<comment type="subcellular location">
    <subcellularLocation>
        <location evidence="8">Cytoplasm</location>
    </subcellularLocation>
    <text evidence="8">Assembles at midcell at the inner surface of the cytoplasmic membrane.</text>
</comment>
<dbReference type="Pfam" id="PF12327">
    <property type="entry name" value="FtsZ_C"/>
    <property type="match status" value="1"/>
</dbReference>
<feature type="binding site" evidence="8">
    <location>
        <begin position="24"/>
        <end position="28"/>
    </location>
    <ligand>
        <name>GTP</name>
        <dbReference type="ChEBI" id="CHEBI:37565"/>
    </ligand>
</feature>
<dbReference type="FunFam" id="3.30.1330.20:FF:000011">
    <property type="entry name" value="Cell division protein FtsZ"/>
    <property type="match status" value="1"/>
</dbReference>
<dbReference type="PANTHER" id="PTHR30314">
    <property type="entry name" value="CELL DIVISION PROTEIN FTSZ-RELATED"/>
    <property type="match status" value="1"/>
</dbReference>
<keyword evidence="4 8" id="KW-0547">Nucleotide-binding</keyword>
<dbReference type="InterPro" id="IPR008280">
    <property type="entry name" value="Tub_FtsZ_C"/>
</dbReference>
<keyword evidence="5 8" id="KW-0342">GTP-binding</keyword>
<dbReference type="PROSITE" id="PS01135">
    <property type="entry name" value="FTSZ_2"/>
    <property type="match status" value="1"/>
</dbReference>
<feature type="binding site" evidence="8">
    <location>
        <position position="146"/>
    </location>
    <ligand>
        <name>GTP</name>
        <dbReference type="ChEBI" id="CHEBI:37565"/>
    </ligand>
</feature>
<evidence type="ECO:0000259" key="12">
    <source>
        <dbReference type="SMART" id="SM00865"/>
    </source>
</evidence>
<dbReference type="AlphaFoldDB" id="A0AAT9G731"/>
<dbReference type="NCBIfam" id="TIGR00065">
    <property type="entry name" value="ftsZ"/>
    <property type="match status" value="1"/>
</dbReference>
<feature type="binding site" evidence="8">
    <location>
        <begin position="111"/>
        <end position="113"/>
    </location>
    <ligand>
        <name>GTP</name>
        <dbReference type="ChEBI" id="CHEBI:37565"/>
    </ligand>
</feature>
<dbReference type="PRINTS" id="PR00423">
    <property type="entry name" value="CELLDVISFTSZ"/>
</dbReference>
<comment type="similarity">
    <text evidence="1 8 10">Belongs to the FtsZ family.</text>
</comment>
<name>A0AAT9G731_9RICK</name>
<dbReference type="SUPFAM" id="SSF55307">
    <property type="entry name" value="Tubulin C-terminal domain-like"/>
    <property type="match status" value="1"/>
</dbReference>
<reference evidence="13" key="1">
    <citation type="submission" date="2024-01" db="EMBL/GenBank/DDBJ databases">
        <title>Sequencing the genomes of a sandfly, Sergentomyia squamirostris, and its two endosymbionts.</title>
        <authorList>
            <person name="Itokawa K."/>
            <person name="Sanjoba C."/>
        </authorList>
    </citation>
    <scope>NUCLEOTIDE SEQUENCE</scope>
    <source>
        <strain evidence="13">RiSSQ</strain>
    </source>
</reference>
<evidence type="ECO:0000256" key="3">
    <source>
        <dbReference type="ARBA" id="ARBA00022618"/>
    </source>
</evidence>
<dbReference type="GO" id="GO:0043093">
    <property type="term" value="P:FtsZ-dependent cytokinesis"/>
    <property type="evidence" value="ECO:0007669"/>
    <property type="project" value="UniProtKB-UniRule"/>
</dbReference>
<accession>A0AAT9G731</accession>
<dbReference type="Gene3D" id="3.40.50.1440">
    <property type="entry name" value="Tubulin/FtsZ, GTPase domain"/>
    <property type="match status" value="1"/>
</dbReference>
<feature type="domain" description="Tubulin/FtsZ 2-layer sandwich" evidence="12">
    <location>
        <begin position="210"/>
        <end position="329"/>
    </location>
</feature>
<evidence type="ECO:0000256" key="4">
    <source>
        <dbReference type="ARBA" id="ARBA00022741"/>
    </source>
</evidence>
<evidence type="ECO:0000256" key="1">
    <source>
        <dbReference type="ARBA" id="ARBA00009690"/>
    </source>
</evidence>
<dbReference type="InterPro" id="IPR045061">
    <property type="entry name" value="FtsZ/CetZ"/>
</dbReference>
<keyword evidence="2 8" id="KW-0963">Cytoplasm</keyword>
<dbReference type="GO" id="GO:0032153">
    <property type="term" value="C:cell division site"/>
    <property type="evidence" value="ECO:0007669"/>
    <property type="project" value="UniProtKB-UniRule"/>
</dbReference>
<evidence type="ECO:0000256" key="8">
    <source>
        <dbReference type="HAMAP-Rule" id="MF_00909"/>
    </source>
</evidence>